<keyword evidence="20" id="KW-1185">Reference proteome</keyword>
<gene>
    <name evidence="19" type="primary">RBM28</name>
</gene>
<dbReference type="GO" id="GO:0008380">
    <property type="term" value="P:RNA splicing"/>
    <property type="evidence" value="ECO:0007669"/>
    <property type="project" value="UniProtKB-KW"/>
</dbReference>
<evidence type="ECO:0000256" key="7">
    <source>
        <dbReference type="ARBA" id="ARBA00022843"/>
    </source>
</evidence>
<dbReference type="Ensembl" id="ENSECAT00000121057.1">
    <property type="protein sequence ID" value="ENSECAP00000079953.1"/>
    <property type="gene ID" value="ENSECAG00000007745.3"/>
</dbReference>
<dbReference type="InterPro" id="IPR051945">
    <property type="entry name" value="RRM_MRD1_RNA_proc_ribogen"/>
</dbReference>
<evidence type="ECO:0000256" key="10">
    <source>
        <dbReference type="ARBA" id="ARBA00023187"/>
    </source>
</evidence>
<dbReference type="PROSITE" id="PS50102">
    <property type="entry name" value="RRM"/>
    <property type="match status" value="4"/>
</dbReference>
<evidence type="ECO:0000256" key="12">
    <source>
        <dbReference type="ARBA" id="ARBA00053567"/>
    </source>
</evidence>
<comment type="subcellular location">
    <subcellularLocation>
        <location evidence="1">Nucleus</location>
        <location evidence="1">Nucleolus</location>
    </subcellularLocation>
</comment>
<feature type="domain" description="RRM" evidence="18">
    <location>
        <begin position="496"/>
        <end position="601"/>
    </location>
</feature>
<sequence>MAGLTLFVSRLPPSARSEQLEELFSQVGPVKQCFVVTEKGSKACRGFGYVTFSMLEDVQRALKEVTTFEGCKINVTVAKKKLRNKSKEKGKNENSESLKKEPKPKKTKVADKKARLIIRNLSFKCSEDDLKTIFAQFGAVLEVNIPRKPDGKMRGFAFVQFKNLLEAGKALKSMNMKEIKGRTVAVDWAVAKDKYKNTQSASAPGEEKRPEPKDQKLGKENVREEENVGEEAEEEGEDEDDMEEEEEEEEEEDEEDEEEEEENKESKVMKAVQIQKRAVKRAAPAEGSEEEHSDEDGDLEDGESIDSGEEQAQSDTNTEEQEDEDVQVSKKKKRKLPPDVNEGKTVFIRNLSFDSEEEELGELLQQFGDLKYVCIVLHPDTEHSKGCAFAQFMTQEAAQKCLEAASPETEGGGLKLDGRQLKVDLAVTRDEAAKLQTKKVKKPTGTRNLYLAREGLIRAGTKAAEGVSAADMAKRERFELLKHQKLKDQNIFVSQTRLCLHNLPKAVDDKQLRKLLLNATRGERGVRIKECRVMRDLKGVHGKIKGQSLGYAFAEFQEHEHALVALRHINNNPEIFGPQKRPIVEFSLEDRRKLKIKELRIQRSLQKMKSKSMTGEPQQNQPELGKDQQRNAGQNHTQEPSQAPLQQKGKAGSISWTGFQTKAEVEQVELPDGKKRRKVLVLPSHRGPKIRLRDKGKVKSLPPKKPKPQINQWKQEKQKLSSKQVSFVECKTLVWHDSAGAGSHFFALIS</sequence>
<evidence type="ECO:0000256" key="14">
    <source>
        <dbReference type="ARBA" id="ARBA00067877"/>
    </source>
</evidence>
<dbReference type="PANTHER" id="PTHR48039:SF5">
    <property type="entry name" value="RNA-BINDING PROTEIN 28"/>
    <property type="match status" value="1"/>
</dbReference>
<feature type="compositionally biased region" description="Acidic residues" evidence="17">
    <location>
        <begin position="227"/>
        <end position="263"/>
    </location>
</feature>
<dbReference type="GeneTree" id="ENSGT00550000074976"/>
<evidence type="ECO:0000256" key="1">
    <source>
        <dbReference type="ARBA" id="ARBA00004604"/>
    </source>
</evidence>
<dbReference type="FunFam" id="3.30.70.330:FF:000371">
    <property type="entry name" value="RNA-binding protein 28 isoform X1"/>
    <property type="match status" value="1"/>
</dbReference>
<protein>
    <recommendedName>
        <fullName evidence="14">RNA-binding protein 28</fullName>
    </recommendedName>
    <alternativeName>
        <fullName evidence="15">RNA-binding motif protein 28</fullName>
    </alternativeName>
</protein>
<evidence type="ECO:0000256" key="17">
    <source>
        <dbReference type="SAM" id="MobiDB-lite"/>
    </source>
</evidence>
<feature type="domain" description="RRM" evidence="18">
    <location>
        <begin position="114"/>
        <end position="191"/>
    </location>
</feature>
<evidence type="ECO:0000256" key="4">
    <source>
        <dbReference type="ARBA" id="ARBA00022664"/>
    </source>
</evidence>
<dbReference type="CDD" id="cd12415">
    <property type="entry name" value="RRM3_RBM28_like"/>
    <property type="match status" value="1"/>
</dbReference>
<dbReference type="PANTHER" id="PTHR48039">
    <property type="entry name" value="RNA-BINDING MOTIF PROTEIN 14B"/>
    <property type="match status" value="1"/>
</dbReference>
<evidence type="ECO:0000313" key="19">
    <source>
        <dbReference type="Ensembl" id="ENSECAP00000079953.1"/>
    </source>
</evidence>
<keyword evidence="6" id="KW-0677">Repeat</keyword>
<feature type="compositionally biased region" description="Basic and acidic residues" evidence="17">
    <location>
        <begin position="205"/>
        <end position="226"/>
    </location>
</feature>
<evidence type="ECO:0000256" key="6">
    <source>
        <dbReference type="ARBA" id="ARBA00022737"/>
    </source>
</evidence>
<reference evidence="19" key="2">
    <citation type="submission" date="2025-08" db="UniProtKB">
        <authorList>
            <consortium name="Ensembl"/>
        </authorList>
    </citation>
    <scope>IDENTIFICATION</scope>
    <source>
        <strain evidence="19">Thoroughbred</strain>
    </source>
</reference>
<accession>A0A9L0SYK8</accession>
<dbReference type="FunFam" id="3.30.70.330:FF:000315">
    <property type="entry name" value="RNA-binding motif protein 28"/>
    <property type="match status" value="1"/>
</dbReference>
<evidence type="ECO:0000256" key="11">
    <source>
        <dbReference type="ARBA" id="ARBA00023242"/>
    </source>
</evidence>
<evidence type="ECO:0000256" key="5">
    <source>
        <dbReference type="ARBA" id="ARBA00022728"/>
    </source>
</evidence>
<keyword evidence="5" id="KW-0747">Spliceosome</keyword>
<keyword evidence="11" id="KW-0539">Nucleus</keyword>
<dbReference type="FunFam" id="3.30.70.330:FF:000182">
    <property type="entry name" value="RNA-binding motif protein 28"/>
    <property type="match status" value="1"/>
</dbReference>
<dbReference type="GO" id="GO:0005730">
    <property type="term" value="C:nucleolus"/>
    <property type="evidence" value="ECO:0007669"/>
    <property type="project" value="UniProtKB-SubCell"/>
</dbReference>
<dbReference type="AlphaFoldDB" id="A0A9L0SYK8"/>
<feature type="domain" description="RRM" evidence="18">
    <location>
        <begin position="344"/>
        <end position="428"/>
    </location>
</feature>
<evidence type="ECO:0000256" key="13">
    <source>
        <dbReference type="ARBA" id="ARBA00062033"/>
    </source>
</evidence>
<dbReference type="SUPFAM" id="SSF54928">
    <property type="entry name" value="RNA-binding domain, RBD"/>
    <property type="match status" value="4"/>
</dbReference>
<reference evidence="19 20" key="1">
    <citation type="journal article" date="2009" name="Science">
        <title>Genome sequence, comparative analysis, and population genetics of the domestic horse.</title>
        <authorList>
            <consortium name="Broad Institute Genome Sequencing Platform"/>
            <consortium name="Broad Institute Whole Genome Assembly Team"/>
            <person name="Wade C.M."/>
            <person name="Giulotto E."/>
            <person name="Sigurdsson S."/>
            <person name="Zoli M."/>
            <person name="Gnerre S."/>
            <person name="Imsland F."/>
            <person name="Lear T.L."/>
            <person name="Adelson D.L."/>
            <person name="Bailey E."/>
            <person name="Bellone R.R."/>
            <person name="Bloecker H."/>
            <person name="Distl O."/>
            <person name="Edgar R.C."/>
            <person name="Garber M."/>
            <person name="Leeb T."/>
            <person name="Mauceli E."/>
            <person name="MacLeod J.N."/>
            <person name="Penedo M.C.T."/>
            <person name="Raison J.M."/>
            <person name="Sharpe T."/>
            <person name="Vogel J."/>
            <person name="Andersson L."/>
            <person name="Antczak D.F."/>
            <person name="Biagi T."/>
            <person name="Binns M.M."/>
            <person name="Chowdhary B.P."/>
            <person name="Coleman S.J."/>
            <person name="Della Valle G."/>
            <person name="Fryc S."/>
            <person name="Guerin G."/>
            <person name="Hasegawa T."/>
            <person name="Hill E.W."/>
            <person name="Jurka J."/>
            <person name="Kiialainen A."/>
            <person name="Lindgren G."/>
            <person name="Liu J."/>
            <person name="Magnani E."/>
            <person name="Mickelson J.R."/>
            <person name="Murray J."/>
            <person name="Nergadze S.G."/>
            <person name="Onofrio R."/>
            <person name="Pedroni S."/>
            <person name="Piras M.F."/>
            <person name="Raudsepp T."/>
            <person name="Rocchi M."/>
            <person name="Roeed K.H."/>
            <person name="Ryder O.A."/>
            <person name="Searle S."/>
            <person name="Skow L."/>
            <person name="Swinburne J.E."/>
            <person name="Syvaenen A.C."/>
            <person name="Tozaki T."/>
            <person name="Valberg S.J."/>
            <person name="Vaudin M."/>
            <person name="White J.R."/>
            <person name="Zody M.C."/>
            <person name="Lander E.S."/>
            <person name="Lindblad-Toh K."/>
        </authorList>
    </citation>
    <scope>NUCLEOTIDE SEQUENCE [LARGE SCALE GENOMIC DNA]</scope>
    <source>
        <strain evidence="19 20">Thoroughbred</strain>
    </source>
</reference>
<comment type="function">
    <text evidence="12">Nucleolar component of the spliceosomal ribonucleoprotein complexes.</text>
</comment>
<keyword evidence="9" id="KW-0007">Acetylation</keyword>
<feature type="region of interest" description="Disordered" evidence="17">
    <location>
        <begin position="196"/>
        <end position="339"/>
    </location>
</feature>
<dbReference type="GO" id="GO:0003723">
    <property type="term" value="F:RNA binding"/>
    <property type="evidence" value="ECO:0007669"/>
    <property type="project" value="UniProtKB-UniRule"/>
</dbReference>
<dbReference type="GO" id="GO:0006397">
    <property type="term" value="P:mRNA processing"/>
    <property type="evidence" value="ECO:0007669"/>
    <property type="project" value="UniProtKB-KW"/>
</dbReference>
<evidence type="ECO:0000256" key="3">
    <source>
        <dbReference type="ARBA" id="ARBA00022553"/>
    </source>
</evidence>
<proteinExistence type="predicted"/>
<feature type="region of interest" description="Disordered" evidence="17">
    <location>
        <begin position="605"/>
        <end position="652"/>
    </location>
</feature>
<dbReference type="CDD" id="cd12416">
    <property type="entry name" value="RRM4_RBM28_like"/>
    <property type="match status" value="1"/>
</dbReference>
<feature type="compositionally biased region" description="Polar residues" evidence="17">
    <location>
        <begin position="630"/>
        <end position="645"/>
    </location>
</feature>
<evidence type="ECO:0000256" key="15">
    <source>
        <dbReference type="ARBA" id="ARBA00075702"/>
    </source>
</evidence>
<name>A0A9L0SYK8_HORSE</name>
<dbReference type="Pfam" id="PF00076">
    <property type="entry name" value="RRM_1"/>
    <property type="match status" value="3"/>
</dbReference>
<evidence type="ECO:0000313" key="20">
    <source>
        <dbReference type="Proteomes" id="UP000002281"/>
    </source>
</evidence>
<dbReference type="SMART" id="SM00360">
    <property type="entry name" value="RRM"/>
    <property type="match status" value="4"/>
</dbReference>
<evidence type="ECO:0000256" key="9">
    <source>
        <dbReference type="ARBA" id="ARBA00022990"/>
    </source>
</evidence>
<comment type="subunit">
    <text evidence="13">Interacts with U1, U2, U4, U5, and U6 spliceosomal small nuclear RNAs (snRNAs).</text>
</comment>
<feature type="region of interest" description="Disordered" evidence="17">
    <location>
        <begin position="692"/>
        <end position="717"/>
    </location>
</feature>
<dbReference type="Gene3D" id="3.30.70.330">
    <property type="match status" value="4"/>
</dbReference>
<feature type="region of interest" description="Disordered" evidence="17">
    <location>
        <begin position="84"/>
        <end position="108"/>
    </location>
</feature>
<keyword evidence="3" id="KW-0597">Phosphoprotein</keyword>
<evidence type="ECO:0000256" key="8">
    <source>
        <dbReference type="ARBA" id="ARBA00022884"/>
    </source>
</evidence>
<keyword evidence="2" id="KW-1017">Isopeptide bond</keyword>
<keyword evidence="10" id="KW-0508">mRNA splicing</keyword>
<keyword evidence="7" id="KW-0832">Ubl conjugation</keyword>
<dbReference type="FunFam" id="3.30.70.330:FF:000340">
    <property type="entry name" value="RNA-binding motif protein 28"/>
    <property type="match status" value="1"/>
</dbReference>
<feature type="domain" description="RRM" evidence="18">
    <location>
        <begin position="4"/>
        <end position="80"/>
    </location>
</feature>
<evidence type="ECO:0000256" key="2">
    <source>
        <dbReference type="ARBA" id="ARBA00022499"/>
    </source>
</evidence>
<reference evidence="19" key="3">
    <citation type="submission" date="2025-09" db="UniProtKB">
        <authorList>
            <consortium name="Ensembl"/>
        </authorList>
    </citation>
    <scope>IDENTIFICATION</scope>
    <source>
        <strain evidence="19">Thoroughbred</strain>
    </source>
</reference>
<dbReference type="InterPro" id="IPR012677">
    <property type="entry name" value="Nucleotide-bd_a/b_plait_sf"/>
</dbReference>
<organism evidence="19 20">
    <name type="scientific">Equus caballus</name>
    <name type="common">Horse</name>
    <dbReference type="NCBI Taxonomy" id="9796"/>
    <lineage>
        <taxon>Eukaryota</taxon>
        <taxon>Metazoa</taxon>
        <taxon>Chordata</taxon>
        <taxon>Craniata</taxon>
        <taxon>Vertebrata</taxon>
        <taxon>Euteleostomi</taxon>
        <taxon>Mammalia</taxon>
        <taxon>Eutheria</taxon>
        <taxon>Laurasiatheria</taxon>
        <taxon>Perissodactyla</taxon>
        <taxon>Equidae</taxon>
        <taxon>Equus</taxon>
    </lineage>
</organism>
<dbReference type="InterPro" id="IPR000504">
    <property type="entry name" value="RRM_dom"/>
</dbReference>
<feature type="compositionally biased region" description="Acidic residues" evidence="17">
    <location>
        <begin position="287"/>
        <end position="309"/>
    </location>
</feature>
<evidence type="ECO:0000256" key="16">
    <source>
        <dbReference type="PROSITE-ProRule" id="PRU00176"/>
    </source>
</evidence>
<dbReference type="Proteomes" id="UP000002281">
    <property type="component" value="Chromosome 4"/>
</dbReference>
<dbReference type="CDD" id="cd12413">
    <property type="entry name" value="RRM1_RBM28_like"/>
    <property type="match status" value="1"/>
</dbReference>
<feature type="compositionally biased region" description="Polar residues" evidence="17">
    <location>
        <begin position="605"/>
        <end position="622"/>
    </location>
</feature>
<feature type="compositionally biased region" description="Basic residues" evidence="17">
    <location>
        <begin position="698"/>
        <end position="707"/>
    </location>
</feature>
<dbReference type="CDD" id="cd12414">
    <property type="entry name" value="RRM2_RBM28_like"/>
    <property type="match status" value="1"/>
</dbReference>
<feature type="compositionally biased region" description="Basic and acidic residues" evidence="17">
    <location>
        <begin position="85"/>
        <end position="101"/>
    </location>
</feature>
<keyword evidence="4" id="KW-0507">mRNA processing</keyword>
<dbReference type="GO" id="GO:0005681">
    <property type="term" value="C:spliceosomal complex"/>
    <property type="evidence" value="ECO:0007669"/>
    <property type="project" value="UniProtKB-KW"/>
</dbReference>
<keyword evidence="8 16" id="KW-0694">RNA-binding</keyword>
<dbReference type="InterPro" id="IPR035979">
    <property type="entry name" value="RBD_domain_sf"/>
</dbReference>
<evidence type="ECO:0000259" key="18">
    <source>
        <dbReference type="PROSITE" id="PS50102"/>
    </source>
</evidence>
<feature type="compositionally biased region" description="Acidic residues" evidence="17">
    <location>
        <begin position="317"/>
        <end position="326"/>
    </location>
</feature>